<evidence type="ECO:0000313" key="1">
    <source>
        <dbReference type="EMBL" id="MBA0128314.1"/>
    </source>
</evidence>
<evidence type="ECO:0000313" key="2">
    <source>
        <dbReference type="Proteomes" id="UP000582974"/>
    </source>
</evidence>
<organism evidence="1 2">
    <name type="scientific">Haloechinothrix aidingensis</name>
    <dbReference type="NCBI Taxonomy" id="2752311"/>
    <lineage>
        <taxon>Bacteria</taxon>
        <taxon>Bacillati</taxon>
        <taxon>Actinomycetota</taxon>
        <taxon>Actinomycetes</taxon>
        <taxon>Pseudonocardiales</taxon>
        <taxon>Pseudonocardiaceae</taxon>
        <taxon>Haloechinothrix</taxon>
    </lineage>
</organism>
<proteinExistence type="predicted"/>
<sequence length="361" mass="39177">MGLPQSATVAHALAGTLLIQCRPEHVEDAARVAGTRGGGLVVSGPEATRTARLVREQGFGGPLLCDAERYCGKRRILASEGVTSGWVRQQLDMCEAALTDSGYIGTADTGGLRTVLTEAARLGPRVIALLPLAKSWLTTPAVQDLVAEVRRHDVPVALAVEDSRDPLATRKAVHGLLTVLQESPVPVLLIRSDTSAVGALCYGALAGAVGTRPSVRHIAPPGGGFSSTSEPSAFVRMLLDYYTVGRIADIAQQTPDLSQLWECECDECGGRSLRRLATVSDPERQEALAFRHSLHALFDLHIGIARPHTTRQAWMRSWHEHCSNALNLHADIRRHDPTWRRPSALSSWHEVSRRFVPREVT</sequence>
<dbReference type="EMBL" id="JACCKD010000012">
    <property type="protein sequence ID" value="MBA0128314.1"/>
    <property type="molecule type" value="Genomic_DNA"/>
</dbReference>
<dbReference type="Proteomes" id="UP000582974">
    <property type="component" value="Unassembled WGS sequence"/>
</dbReference>
<name>A0A838AFY9_9PSEU</name>
<accession>A0A838AFY9</accession>
<keyword evidence="2" id="KW-1185">Reference proteome</keyword>
<protein>
    <submittedName>
        <fullName evidence="1">Uncharacterized protein</fullName>
    </submittedName>
</protein>
<comment type="caution">
    <text evidence="1">The sequence shown here is derived from an EMBL/GenBank/DDBJ whole genome shotgun (WGS) entry which is preliminary data.</text>
</comment>
<dbReference type="AlphaFoldDB" id="A0A838AFY9"/>
<reference evidence="1 2" key="1">
    <citation type="submission" date="2020-07" db="EMBL/GenBank/DDBJ databases">
        <title>Genome of Haloechinothrix sp.</title>
        <authorList>
            <person name="Tang S.-K."/>
            <person name="Yang L."/>
            <person name="Zhu W.-Y."/>
        </authorList>
    </citation>
    <scope>NUCLEOTIDE SEQUENCE [LARGE SCALE GENOMIC DNA]</scope>
    <source>
        <strain evidence="1 2">YIM 98757</strain>
    </source>
</reference>
<gene>
    <name evidence="1" type="ORF">H0B56_22440</name>
</gene>
<dbReference type="RefSeq" id="WP_180895118.1">
    <property type="nucleotide sequence ID" value="NZ_JACCKD010000012.1"/>
</dbReference>